<dbReference type="Proteomes" id="UP001321763">
    <property type="component" value="Chromosome"/>
</dbReference>
<dbReference type="AlphaFoldDB" id="A0ABC8EC16"/>
<sequence>MTKDEIIEYLNKISSNKFKNNVVKMGILKWENKIRLSI</sequence>
<gene>
    <name evidence="1" type="ORF">K234311028_13950</name>
</gene>
<organism evidence="1 2">
    <name type="scientific">Clostridium tetani</name>
    <dbReference type="NCBI Taxonomy" id="1513"/>
    <lineage>
        <taxon>Bacteria</taxon>
        <taxon>Bacillati</taxon>
        <taxon>Bacillota</taxon>
        <taxon>Clostridia</taxon>
        <taxon>Eubacteriales</taxon>
        <taxon>Clostridiaceae</taxon>
        <taxon>Clostridium</taxon>
    </lineage>
</organism>
<reference evidence="1 2" key="1">
    <citation type="submission" date="2022-09" db="EMBL/GenBank/DDBJ databases">
        <title>complete genome sequences of Clostridium tetani str. KHSU-234311-028 isolated from soil.</title>
        <authorList>
            <person name="Sekizuka T."/>
            <person name="Shitada C."/>
            <person name="Takahashi M."/>
            <person name="Kuroda M."/>
        </authorList>
    </citation>
    <scope>NUCLEOTIDE SEQUENCE [LARGE SCALE GENOMIC DNA]</scope>
    <source>
        <strain evidence="1 2">KHSU-234311-028</strain>
    </source>
</reference>
<dbReference type="EMBL" id="AP026818">
    <property type="protein sequence ID" value="BDR81149.1"/>
    <property type="molecule type" value="Genomic_DNA"/>
</dbReference>
<protein>
    <submittedName>
        <fullName evidence="1">Uncharacterized protein</fullName>
    </submittedName>
</protein>
<evidence type="ECO:0000313" key="2">
    <source>
        <dbReference type="Proteomes" id="UP001321763"/>
    </source>
</evidence>
<evidence type="ECO:0000313" key="1">
    <source>
        <dbReference type="EMBL" id="BDR81149.1"/>
    </source>
</evidence>
<proteinExistence type="predicted"/>
<accession>A0ABC8EC16</accession>
<name>A0ABC8EC16_CLOTA</name>